<reference evidence="2" key="1">
    <citation type="journal article" date="2020" name="bioRxiv">
        <title>Whole genome comparisons of ergot fungi reveals the divergence and evolution of species within the genus Claviceps are the result of varying mechanisms driving genome evolution and host range expansion.</title>
        <authorList>
            <person name="Wyka S.A."/>
            <person name="Mondo S.J."/>
            <person name="Liu M."/>
            <person name="Dettman J."/>
            <person name="Nalam V."/>
            <person name="Broders K.D."/>
        </authorList>
    </citation>
    <scope>NUCLEOTIDE SEQUENCE</scope>
    <source>
        <strain evidence="2">CCC 489</strain>
    </source>
</reference>
<evidence type="ECO:0000256" key="1">
    <source>
        <dbReference type="SAM" id="MobiDB-lite"/>
    </source>
</evidence>
<dbReference type="EMBL" id="SRPY01000420">
    <property type="protein sequence ID" value="KAG5924301.1"/>
    <property type="molecule type" value="Genomic_DNA"/>
</dbReference>
<evidence type="ECO:0000313" key="2">
    <source>
        <dbReference type="EMBL" id="KAG5924301.1"/>
    </source>
</evidence>
<feature type="region of interest" description="Disordered" evidence="1">
    <location>
        <begin position="101"/>
        <end position="130"/>
    </location>
</feature>
<proteinExistence type="predicted"/>
<gene>
    <name evidence="2" type="ORF">E4U42_004692</name>
</gene>
<comment type="caution">
    <text evidence="2">The sequence shown here is derived from an EMBL/GenBank/DDBJ whole genome shotgun (WGS) entry which is preliminary data.</text>
</comment>
<evidence type="ECO:0000313" key="3">
    <source>
        <dbReference type="Proteomes" id="UP000811619"/>
    </source>
</evidence>
<keyword evidence="3" id="KW-1185">Reference proteome</keyword>
<dbReference type="Proteomes" id="UP000811619">
    <property type="component" value="Unassembled WGS sequence"/>
</dbReference>
<sequence>MVDELEPNPSSASPGGRVGKTDAVDDSRSEDNTVAPNELGSNEAVPDVGKPEVTGLEDDATLVVQTDEIRVDGFNAVTTANEPDEDKSEELRRMLVMNPEDAEATAGGLKIDSEEDARPDSVDADAAGTDDAVLKLEANADDSVDPAVDLISEEDMPDCGTGVVTAES</sequence>
<dbReference type="AlphaFoldDB" id="A0A8K0J5H0"/>
<protein>
    <submittedName>
        <fullName evidence="2">Uncharacterized protein</fullName>
    </submittedName>
</protein>
<accession>A0A8K0J5H0</accession>
<organism evidence="2 3">
    <name type="scientific">Claviceps africana</name>
    <dbReference type="NCBI Taxonomy" id="83212"/>
    <lineage>
        <taxon>Eukaryota</taxon>
        <taxon>Fungi</taxon>
        <taxon>Dikarya</taxon>
        <taxon>Ascomycota</taxon>
        <taxon>Pezizomycotina</taxon>
        <taxon>Sordariomycetes</taxon>
        <taxon>Hypocreomycetidae</taxon>
        <taxon>Hypocreales</taxon>
        <taxon>Clavicipitaceae</taxon>
        <taxon>Claviceps</taxon>
    </lineage>
</organism>
<feature type="compositionally biased region" description="Basic and acidic residues" evidence="1">
    <location>
        <begin position="19"/>
        <end position="31"/>
    </location>
</feature>
<name>A0A8K0J5H0_9HYPO</name>
<feature type="region of interest" description="Disordered" evidence="1">
    <location>
        <begin position="1"/>
        <end position="61"/>
    </location>
</feature>